<feature type="region of interest" description="Disordered" evidence="1">
    <location>
        <begin position="1"/>
        <end position="42"/>
    </location>
</feature>
<evidence type="ECO:0000313" key="3">
    <source>
        <dbReference type="Proteomes" id="UP000694553"/>
    </source>
</evidence>
<dbReference type="Ensembl" id="ENSCMUT00000031383.1">
    <property type="protein sequence ID" value="ENSCMUP00000032009.1"/>
    <property type="gene ID" value="ENSCMUG00000019493.1"/>
</dbReference>
<feature type="compositionally biased region" description="Polar residues" evidence="1">
    <location>
        <begin position="25"/>
        <end position="41"/>
    </location>
</feature>
<dbReference type="Proteomes" id="UP000694553">
    <property type="component" value="Unassembled WGS sequence"/>
</dbReference>
<proteinExistence type="predicted"/>
<name>A0A8U7NV86_CORMO</name>
<reference evidence="2" key="2">
    <citation type="submission" date="2025-08" db="UniProtKB">
        <authorList>
            <consortium name="Ensembl"/>
        </authorList>
    </citation>
    <scope>IDENTIFICATION</scope>
</reference>
<evidence type="ECO:0000313" key="2">
    <source>
        <dbReference type="Ensembl" id="ENSCMUP00000032009.1"/>
    </source>
</evidence>
<reference evidence="2" key="3">
    <citation type="submission" date="2025-09" db="UniProtKB">
        <authorList>
            <consortium name="Ensembl"/>
        </authorList>
    </citation>
    <scope>IDENTIFICATION</scope>
</reference>
<sequence>MDWPMDCHTAQTSHGLHGLPHGLPRTQTSHGLPRSSNQPWTATRLKPAMDCHPAKPGHGLPHS</sequence>
<keyword evidence="3" id="KW-1185">Reference proteome</keyword>
<reference evidence="3" key="1">
    <citation type="submission" date="2019-10" db="EMBL/GenBank/DDBJ databases">
        <title>Corvus moneduloides (New Caledonian crow) genome, bCorMon1, primary haplotype.</title>
        <authorList>
            <person name="Rutz C."/>
            <person name="Fungtammasan C."/>
            <person name="Mountcastle J."/>
            <person name="Formenti G."/>
            <person name="Chow W."/>
            <person name="Howe K."/>
            <person name="Steele M.P."/>
            <person name="Fernandes J."/>
            <person name="Gilbert M.T.P."/>
            <person name="Fedrigo O."/>
            <person name="Jarvis E.D."/>
            <person name="Gemmell N."/>
        </authorList>
    </citation>
    <scope>NUCLEOTIDE SEQUENCE [LARGE SCALE GENOMIC DNA]</scope>
</reference>
<protein>
    <submittedName>
        <fullName evidence="2">Uncharacterized protein</fullName>
    </submittedName>
</protein>
<dbReference type="AlphaFoldDB" id="A0A8U7NV86"/>
<evidence type="ECO:0000256" key="1">
    <source>
        <dbReference type="SAM" id="MobiDB-lite"/>
    </source>
</evidence>
<organism evidence="2 3">
    <name type="scientific">Corvus moneduloides</name>
    <name type="common">New Caledonian crow</name>
    <dbReference type="NCBI Taxonomy" id="1196302"/>
    <lineage>
        <taxon>Eukaryota</taxon>
        <taxon>Metazoa</taxon>
        <taxon>Chordata</taxon>
        <taxon>Craniata</taxon>
        <taxon>Vertebrata</taxon>
        <taxon>Euteleostomi</taxon>
        <taxon>Archelosauria</taxon>
        <taxon>Archosauria</taxon>
        <taxon>Dinosauria</taxon>
        <taxon>Saurischia</taxon>
        <taxon>Theropoda</taxon>
        <taxon>Coelurosauria</taxon>
        <taxon>Aves</taxon>
        <taxon>Neognathae</taxon>
        <taxon>Neoaves</taxon>
        <taxon>Telluraves</taxon>
        <taxon>Australaves</taxon>
        <taxon>Passeriformes</taxon>
        <taxon>Corvoidea</taxon>
        <taxon>Corvidae</taxon>
        <taxon>Corvus</taxon>
    </lineage>
</organism>
<accession>A0A8U7NV86</accession>